<protein>
    <recommendedName>
        <fullName evidence="1">Thiosulphate:quinone oxidoreductase small subunit DoxA domain-containing protein</fullName>
    </recommendedName>
</protein>
<dbReference type="InterPro" id="IPR011636">
    <property type="entry name" value="DoxA"/>
</dbReference>
<comment type="caution">
    <text evidence="2">The sequence shown here is derived from an EMBL/GenBank/DDBJ whole genome shotgun (WGS) entry which is preliminary data.</text>
</comment>
<dbReference type="Pfam" id="PF07680">
    <property type="entry name" value="DoxA"/>
    <property type="match status" value="1"/>
</dbReference>
<sequence>MRDLQNGRCRCYGSFLIGIHILDKNGNILKEMDHQSFQISEDHIQNHYVPK</sequence>
<feature type="domain" description="Thiosulphate:quinone oxidoreductase small subunit DoxA" evidence="1">
    <location>
        <begin position="11"/>
        <end position="50"/>
    </location>
</feature>
<accession>A0A432DUR2</accession>
<evidence type="ECO:0000259" key="1">
    <source>
        <dbReference type="Pfam" id="PF07680"/>
    </source>
</evidence>
<dbReference type="Proteomes" id="UP000276953">
    <property type="component" value="Unassembled WGS sequence"/>
</dbReference>
<evidence type="ECO:0000313" key="3">
    <source>
        <dbReference type="Proteomes" id="UP000276953"/>
    </source>
</evidence>
<evidence type="ECO:0000313" key="2">
    <source>
        <dbReference type="EMBL" id="RTZ46821.1"/>
    </source>
</evidence>
<gene>
    <name evidence="2" type="ORF">EJ377_15735</name>
</gene>
<dbReference type="AlphaFoldDB" id="A0A432DUR2"/>
<proteinExistence type="predicted"/>
<organism evidence="2 3">
    <name type="scientific">Chryseobacterium arthrosphaerae</name>
    <dbReference type="NCBI Taxonomy" id="651561"/>
    <lineage>
        <taxon>Bacteria</taxon>
        <taxon>Pseudomonadati</taxon>
        <taxon>Bacteroidota</taxon>
        <taxon>Flavobacteriia</taxon>
        <taxon>Flavobacteriales</taxon>
        <taxon>Weeksellaceae</taxon>
        <taxon>Chryseobacterium group</taxon>
        <taxon>Chryseobacterium</taxon>
    </lineage>
</organism>
<name>A0A432DUR2_9FLAO</name>
<dbReference type="EMBL" id="RYFC01000003">
    <property type="protein sequence ID" value="RTZ46821.1"/>
    <property type="molecule type" value="Genomic_DNA"/>
</dbReference>
<reference evidence="2 3" key="1">
    <citation type="submission" date="2018-12" db="EMBL/GenBank/DDBJ databases">
        <title>Draft Genome Sequence of Chryseobacterium arthrosphaerae strain ED882-96 Isolated from the Blood of a Patient with Liver Cirrhosis in Taiwan.</title>
        <authorList>
            <person name="Lin J.-N."/>
            <person name="Lai C.-H."/>
            <person name="Yang C.-H."/>
            <person name="Huang Y.-H."/>
        </authorList>
    </citation>
    <scope>NUCLEOTIDE SEQUENCE [LARGE SCALE GENOMIC DNA]</scope>
    <source>
        <strain evidence="2 3">ED882-96</strain>
    </source>
</reference>